<evidence type="ECO:0000313" key="2">
    <source>
        <dbReference type="Proteomes" id="UP001057402"/>
    </source>
</evidence>
<keyword evidence="2" id="KW-1185">Reference proteome</keyword>
<gene>
    <name evidence="1" type="ORF">MLD38_014604</name>
</gene>
<protein>
    <submittedName>
        <fullName evidence="1">Uncharacterized protein</fullName>
    </submittedName>
</protein>
<dbReference type="Proteomes" id="UP001057402">
    <property type="component" value="Chromosome 4"/>
</dbReference>
<sequence length="121" mass="13671">MNKFFSTHSVLEICSWTRFQPGFLNRQIITLFSALYVKDEIFWNVQQTMVSKLNEMLVDPDIAFDVVMSSCAEQGNTAALMLTMGLKPQAEPHLQGMLTCIRAAQLWRLRVSRIFVPSGGG</sequence>
<dbReference type="EMBL" id="CM042883">
    <property type="protein sequence ID" value="KAI4376897.1"/>
    <property type="molecule type" value="Genomic_DNA"/>
</dbReference>
<name>A0ACB9RLS5_9MYRT</name>
<proteinExistence type="predicted"/>
<accession>A0ACB9RLS5</accession>
<organism evidence="1 2">
    <name type="scientific">Melastoma candidum</name>
    <dbReference type="NCBI Taxonomy" id="119954"/>
    <lineage>
        <taxon>Eukaryota</taxon>
        <taxon>Viridiplantae</taxon>
        <taxon>Streptophyta</taxon>
        <taxon>Embryophyta</taxon>
        <taxon>Tracheophyta</taxon>
        <taxon>Spermatophyta</taxon>
        <taxon>Magnoliopsida</taxon>
        <taxon>eudicotyledons</taxon>
        <taxon>Gunneridae</taxon>
        <taxon>Pentapetalae</taxon>
        <taxon>rosids</taxon>
        <taxon>malvids</taxon>
        <taxon>Myrtales</taxon>
        <taxon>Melastomataceae</taxon>
        <taxon>Melastomatoideae</taxon>
        <taxon>Melastomateae</taxon>
        <taxon>Melastoma</taxon>
    </lineage>
</organism>
<evidence type="ECO:0000313" key="1">
    <source>
        <dbReference type="EMBL" id="KAI4376897.1"/>
    </source>
</evidence>
<reference evidence="2" key="1">
    <citation type="journal article" date="2023" name="Front. Plant Sci.">
        <title>Chromosomal-level genome assembly of Melastoma candidum provides insights into trichome evolution.</title>
        <authorList>
            <person name="Zhong Y."/>
            <person name="Wu W."/>
            <person name="Sun C."/>
            <person name="Zou P."/>
            <person name="Liu Y."/>
            <person name="Dai S."/>
            <person name="Zhou R."/>
        </authorList>
    </citation>
    <scope>NUCLEOTIDE SEQUENCE [LARGE SCALE GENOMIC DNA]</scope>
</reference>
<comment type="caution">
    <text evidence="1">The sequence shown here is derived from an EMBL/GenBank/DDBJ whole genome shotgun (WGS) entry which is preliminary data.</text>
</comment>